<dbReference type="NCBIfam" id="TIGR00657">
    <property type="entry name" value="asp_kinases"/>
    <property type="match status" value="1"/>
</dbReference>
<dbReference type="NCBIfam" id="NF005154">
    <property type="entry name" value="PRK06635.1-2"/>
    <property type="match status" value="1"/>
</dbReference>
<dbReference type="AlphaFoldDB" id="A0A379CK45"/>
<dbReference type="GO" id="GO:0005829">
    <property type="term" value="C:cytosol"/>
    <property type="evidence" value="ECO:0007669"/>
    <property type="project" value="TreeGrafter"/>
</dbReference>
<dbReference type="UniPathway" id="UPA00050">
    <property type="reaction ID" value="UER00461"/>
</dbReference>
<dbReference type="InterPro" id="IPR005260">
    <property type="entry name" value="Asp_kin_monofn"/>
</dbReference>
<evidence type="ECO:0000313" key="19">
    <source>
        <dbReference type="EMBL" id="SUB61947.1"/>
    </source>
</evidence>
<dbReference type="Pfam" id="PF22468">
    <property type="entry name" value="ACT_9"/>
    <property type="match status" value="1"/>
</dbReference>
<keyword evidence="12" id="KW-0457">Lysine biosynthesis</keyword>
<feature type="binding site" evidence="14">
    <location>
        <begin position="173"/>
        <end position="174"/>
    </location>
    <ligand>
        <name>ATP</name>
        <dbReference type="ChEBI" id="CHEBI:30616"/>
    </ligand>
</feature>
<dbReference type="PROSITE" id="PS00324">
    <property type="entry name" value="ASPARTOKINASE"/>
    <property type="match status" value="1"/>
</dbReference>
<keyword evidence="6 16" id="KW-0028">Amino-acid biosynthesis</keyword>
<dbReference type="NCBIfam" id="NF005155">
    <property type="entry name" value="PRK06635.1-4"/>
    <property type="match status" value="1"/>
</dbReference>
<dbReference type="PANTHER" id="PTHR21499">
    <property type="entry name" value="ASPARTATE KINASE"/>
    <property type="match status" value="1"/>
</dbReference>
<comment type="function">
    <text evidence="1">Catalyzes the phosphorylation of the beta-carboxyl group of aspartic acid with ATP to yield 4-phospho-L-aspartate, which is involved in the branched biosynthetic pathway leading to the biosynthesis of amino acids threonine, isoleucine and methionine.</text>
</comment>
<evidence type="ECO:0000256" key="11">
    <source>
        <dbReference type="ARBA" id="ARBA00022915"/>
    </source>
</evidence>
<dbReference type="GO" id="GO:0004072">
    <property type="term" value="F:aspartate kinase activity"/>
    <property type="evidence" value="ECO:0007669"/>
    <property type="project" value="UniProtKB-EC"/>
</dbReference>
<comment type="pathway">
    <text evidence="2 16">Amino-acid biosynthesis; L-lysine biosynthesis via DAP pathway; (S)-tetrahydrodipicolinate from L-aspartate: step 1/4.</text>
</comment>
<reference evidence="19 20" key="1">
    <citation type="submission" date="2018-06" db="EMBL/GenBank/DDBJ databases">
        <authorList>
            <consortium name="Pathogen Informatics"/>
            <person name="Doyle S."/>
        </authorList>
    </citation>
    <scope>NUCLEOTIDE SEQUENCE [LARGE SCALE GENOMIC DNA]</scope>
    <source>
        <strain evidence="19 20">NCTC11460</strain>
    </source>
</reference>
<organism evidence="19 20">
    <name type="scientific">Peptostreptococcus anaerobius</name>
    <dbReference type="NCBI Taxonomy" id="1261"/>
    <lineage>
        <taxon>Bacteria</taxon>
        <taxon>Bacillati</taxon>
        <taxon>Bacillota</taxon>
        <taxon>Clostridia</taxon>
        <taxon>Peptostreptococcales</taxon>
        <taxon>Peptostreptococcaceae</taxon>
        <taxon>Peptostreptococcus</taxon>
    </lineage>
</organism>
<gene>
    <name evidence="19" type="primary">lysC</name>
    <name evidence="19" type="ORF">NCTC11460_01939</name>
</gene>
<evidence type="ECO:0000256" key="14">
    <source>
        <dbReference type="PIRSR" id="PIRSR000726-1"/>
    </source>
</evidence>
<evidence type="ECO:0000256" key="13">
    <source>
        <dbReference type="ARBA" id="ARBA00047872"/>
    </source>
</evidence>
<dbReference type="UniPathway" id="UPA00034">
    <property type="reaction ID" value="UER00015"/>
</dbReference>
<keyword evidence="7 15" id="KW-0808">Transferase</keyword>
<dbReference type="GO" id="GO:0009088">
    <property type="term" value="P:threonine biosynthetic process"/>
    <property type="evidence" value="ECO:0007669"/>
    <property type="project" value="UniProtKB-UniPathway"/>
</dbReference>
<dbReference type="InterPro" id="IPR001048">
    <property type="entry name" value="Asp/Glu/Uridylate_kinase"/>
</dbReference>
<evidence type="ECO:0000256" key="8">
    <source>
        <dbReference type="ARBA" id="ARBA00022741"/>
    </source>
</evidence>
<evidence type="ECO:0000256" key="9">
    <source>
        <dbReference type="ARBA" id="ARBA00022777"/>
    </source>
</evidence>
<dbReference type="Gene3D" id="3.40.1160.10">
    <property type="entry name" value="Acetylglutamate kinase-like"/>
    <property type="match status" value="1"/>
</dbReference>
<evidence type="ECO:0000256" key="5">
    <source>
        <dbReference type="ARBA" id="ARBA00010122"/>
    </source>
</evidence>
<protein>
    <recommendedName>
        <fullName evidence="15">Aspartokinase</fullName>
        <ecNumber evidence="15">2.7.2.4</ecNumber>
    </recommendedName>
</protein>
<evidence type="ECO:0000256" key="2">
    <source>
        <dbReference type="ARBA" id="ARBA00004766"/>
    </source>
</evidence>
<evidence type="ECO:0000256" key="15">
    <source>
        <dbReference type="RuleBase" id="RU003448"/>
    </source>
</evidence>
<name>A0A379CK45_9FIRM</name>
<evidence type="ECO:0000256" key="4">
    <source>
        <dbReference type="ARBA" id="ARBA00005139"/>
    </source>
</evidence>
<keyword evidence="8 14" id="KW-0547">Nucleotide-binding</keyword>
<accession>A0A379CK45</accession>
<dbReference type="EC" id="2.7.2.4" evidence="15"/>
<dbReference type="GO" id="GO:0009090">
    <property type="term" value="P:homoserine biosynthetic process"/>
    <property type="evidence" value="ECO:0007669"/>
    <property type="project" value="TreeGrafter"/>
</dbReference>
<dbReference type="PIRSF" id="PIRSF000726">
    <property type="entry name" value="Asp_kin"/>
    <property type="match status" value="1"/>
</dbReference>
<evidence type="ECO:0000256" key="16">
    <source>
        <dbReference type="RuleBase" id="RU004249"/>
    </source>
</evidence>
<feature type="binding site" evidence="14">
    <location>
        <position position="184"/>
    </location>
    <ligand>
        <name>ATP</name>
        <dbReference type="ChEBI" id="CHEBI:30616"/>
    </ligand>
</feature>
<evidence type="ECO:0000313" key="20">
    <source>
        <dbReference type="Proteomes" id="UP000255101"/>
    </source>
</evidence>
<dbReference type="CDD" id="cd04923">
    <property type="entry name" value="ACT_AK-LysC-DapG-like_2"/>
    <property type="match status" value="1"/>
</dbReference>
<comment type="similarity">
    <text evidence="5 15">Belongs to the aspartokinase family.</text>
</comment>
<dbReference type="GO" id="GO:0019877">
    <property type="term" value="P:diaminopimelate biosynthetic process"/>
    <property type="evidence" value="ECO:0007669"/>
    <property type="project" value="UniProtKB-KW"/>
</dbReference>
<dbReference type="CDD" id="cd04261">
    <property type="entry name" value="AAK_AKii-LysC-BS"/>
    <property type="match status" value="1"/>
</dbReference>
<dbReference type="Proteomes" id="UP000255101">
    <property type="component" value="Unassembled WGS sequence"/>
</dbReference>
<sequence length="401" mass="43637">MENLSVLKFGGTSVGTIQKIKGISDYLSSRVKNGEKLIVVVSAMGKTTDHLLEQVGQITNNPDTRELDTLLAVGEQNTISLMAITLNDIGTRAKSLTGMQAGIKTFGQHTKSKIKNVDTDFLEDQLRQFDILVVAGFQGFNDNKEITTLGRGGSDTSAVALAAAMACPCEIYTDVTSVFGTDPRLYPDAKPLSQVSYEEMLELSALGAGVLETRCVEIAKNYNVPLYLGKTLSETRGTWIMANTDLLEKKVVTGVALDNDILHVTLVDKYKKASFVQDLFDQLDLSSVNIDMISQVLVDEGINISFTCKNTDQNFLDKALQALKEKYPSMATSIRTDCAKVSIVGSGMRDVSGVAARAFRLLGKNSINFYQVTTSEISISYAVDKENATKTVGLLCQEFEI</sequence>
<dbReference type="GO" id="GO:0005524">
    <property type="term" value="F:ATP binding"/>
    <property type="evidence" value="ECO:0007669"/>
    <property type="project" value="UniProtKB-KW"/>
</dbReference>
<dbReference type="Pfam" id="PF00696">
    <property type="entry name" value="AA_kinase"/>
    <property type="match status" value="1"/>
</dbReference>
<evidence type="ECO:0000259" key="18">
    <source>
        <dbReference type="Pfam" id="PF22468"/>
    </source>
</evidence>
<feature type="binding site" evidence="14">
    <location>
        <position position="75"/>
    </location>
    <ligand>
        <name>substrate</name>
    </ligand>
</feature>
<keyword evidence="11" id="KW-0220">Diaminopimelate biosynthesis</keyword>
<evidence type="ECO:0000256" key="1">
    <source>
        <dbReference type="ARBA" id="ARBA00003121"/>
    </source>
</evidence>
<comment type="pathway">
    <text evidence="3 16">Amino-acid biosynthesis; L-methionine biosynthesis via de novo pathway; L-homoserine from L-aspartate: step 1/3.</text>
</comment>
<evidence type="ECO:0000256" key="6">
    <source>
        <dbReference type="ARBA" id="ARBA00022605"/>
    </source>
</evidence>
<dbReference type="EMBL" id="UGTB01000004">
    <property type="protein sequence ID" value="SUB61947.1"/>
    <property type="molecule type" value="Genomic_DNA"/>
</dbReference>
<dbReference type="InterPro" id="IPR018042">
    <property type="entry name" value="Aspartate_kinase_CS"/>
</dbReference>
<evidence type="ECO:0000256" key="10">
    <source>
        <dbReference type="ARBA" id="ARBA00022840"/>
    </source>
</evidence>
<dbReference type="PANTHER" id="PTHR21499:SF68">
    <property type="entry name" value="ASPARTOKINASE 2"/>
    <property type="match status" value="1"/>
</dbReference>
<dbReference type="UniPathway" id="UPA00051">
    <property type="reaction ID" value="UER00462"/>
</dbReference>
<feature type="domain" description="Aspartokinase ACT" evidence="18">
    <location>
        <begin position="341"/>
        <end position="399"/>
    </location>
</feature>
<dbReference type="GO" id="GO:0009089">
    <property type="term" value="P:lysine biosynthetic process via diaminopimelate"/>
    <property type="evidence" value="ECO:0007669"/>
    <property type="project" value="UniProtKB-UniPathway"/>
</dbReference>
<dbReference type="InterPro" id="IPR036393">
    <property type="entry name" value="AceGlu_kinase-like_sf"/>
</dbReference>
<dbReference type="Gene3D" id="3.30.2130.10">
    <property type="entry name" value="VC0802-like"/>
    <property type="match status" value="1"/>
</dbReference>
<feature type="binding site" evidence="14">
    <location>
        <position position="48"/>
    </location>
    <ligand>
        <name>substrate</name>
    </ligand>
</feature>
<feature type="binding site" evidence="14">
    <location>
        <begin position="8"/>
        <end position="11"/>
    </location>
    <ligand>
        <name>ATP</name>
        <dbReference type="ChEBI" id="CHEBI:30616"/>
    </ligand>
</feature>
<evidence type="ECO:0000256" key="12">
    <source>
        <dbReference type="ARBA" id="ARBA00023154"/>
    </source>
</evidence>
<evidence type="ECO:0000259" key="17">
    <source>
        <dbReference type="Pfam" id="PF00696"/>
    </source>
</evidence>
<proteinExistence type="inferred from homology"/>
<comment type="pathway">
    <text evidence="4 16">Amino-acid biosynthesis; L-threonine biosynthesis; L-threonine from L-aspartate: step 1/5.</text>
</comment>
<dbReference type="RefSeq" id="WP_019595366.1">
    <property type="nucleotide sequence ID" value="NZ_FOVA01000005.1"/>
</dbReference>
<dbReference type="InterPro" id="IPR001341">
    <property type="entry name" value="Asp_kinase"/>
</dbReference>
<keyword evidence="9 15" id="KW-0418">Kinase</keyword>
<evidence type="ECO:0000256" key="7">
    <source>
        <dbReference type="ARBA" id="ARBA00022679"/>
    </source>
</evidence>
<dbReference type="InterPro" id="IPR041740">
    <property type="entry name" value="AKii-LysC-BS"/>
</dbReference>
<dbReference type="InterPro" id="IPR045865">
    <property type="entry name" value="ACT-like_dom_sf"/>
</dbReference>
<dbReference type="SUPFAM" id="SSF55021">
    <property type="entry name" value="ACT-like"/>
    <property type="match status" value="2"/>
</dbReference>
<dbReference type="CDD" id="cd04891">
    <property type="entry name" value="ACT_AK-LysC-DapG-like_1"/>
    <property type="match status" value="1"/>
</dbReference>
<evidence type="ECO:0000256" key="3">
    <source>
        <dbReference type="ARBA" id="ARBA00004986"/>
    </source>
</evidence>
<dbReference type="SUPFAM" id="SSF53633">
    <property type="entry name" value="Carbamate kinase-like"/>
    <property type="match status" value="1"/>
</dbReference>
<feature type="domain" description="Aspartate/glutamate/uridylate kinase" evidence="17">
    <location>
        <begin position="5"/>
        <end position="228"/>
    </location>
</feature>
<dbReference type="NCBIfam" id="NF005161">
    <property type="entry name" value="PRK06635.2-5"/>
    <property type="match status" value="1"/>
</dbReference>
<keyword evidence="10 14" id="KW-0067">ATP-binding</keyword>
<dbReference type="InterPro" id="IPR054352">
    <property type="entry name" value="ACT_Aspartokinase"/>
</dbReference>
<comment type="catalytic activity">
    <reaction evidence="13 15">
        <text>L-aspartate + ATP = 4-phospho-L-aspartate + ADP</text>
        <dbReference type="Rhea" id="RHEA:23776"/>
        <dbReference type="ChEBI" id="CHEBI:29991"/>
        <dbReference type="ChEBI" id="CHEBI:30616"/>
        <dbReference type="ChEBI" id="CHEBI:57535"/>
        <dbReference type="ChEBI" id="CHEBI:456216"/>
        <dbReference type="EC" id="2.7.2.4"/>
    </reaction>
</comment>